<dbReference type="Proteomes" id="UP001224845">
    <property type="component" value="Unassembled WGS sequence"/>
</dbReference>
<dbReference type="InterPro" id="IPR038404">
    <property type="entry name" value="TRAP_DctP_sf"/>
</dbReference>
<keyword evidence="1" id="KW-0732">Signal</keyword>
<accession>A0AAW8EPZ3</accession>
<organism evidence="2 3">
    <name type="scientific">Variovorax paradoxus</name>
    <dbReference type="NCBI Taxonomy" id="34073"/>
    <lineage>
        <taxon>Bacteria</taxon>
        <taxon>Pseudomonadati</taxon>
        <taxon>Pseudomonadota</taxon>
        <taxon>Betaproteobacteria</taxon>
        <taxon>Burkholderiales</taxon>
        <taxon>Comamonadaceae</taxon>
        <taxon>Variovorax</taxon>
    </lineage>
</organism>
<dbReference type="RefSeq" id="WP_307596952.1">
    <property type="nucleotide sequence ID" value="NZ_JAUSRV010000020.1"/>
</dbReference>
<dbReference type="EMBL" id="JAUSRV010000020">
    <property type="protein sequence ID" value="MDP9974922.1"/>
    <property type="molecule type" value="Genomic_DNA"/>
</dbReference>
<evidence type="ECO:0000313" key="2">
    <source>
        <dbReference type="EMBL" id="MDP9974922.1"/>
    </source>
</evidence>
<sequence length="101" mass="11066">MGLIQSTQIMEGLRLGTVELGVVHEGGVSGVYRPFNIFSMPYMFQSHAHAYAVLDGPFGKELGEDLKKKTGIRLMAYADTAGCRRLWPGSASRSRRRSCSG</sequence>
<dbReference type="GO" id="GO:0055085">
    <property type="term" value="P:transmembrane transport"/>
    <property type="evidence" value="ECO:0007669"/>
    <property type="project" value="InterPro"/>
</dbReference>
<dbReference type="PANTHER" id="PTHR33376">
    <property type="match status" value="1"/>
</dbReference>
<evidence type="ECO:0000313" key="3">
    <source>
        <dbReference type="Proteomes" id="UP001224845"/>
    </source>
</evidence>
<dbReference type="PANTHER" id="PTHR33376:SF4">
    <property type="entry name" value="SIALIC ACID-BINDING PERIPLASMIC PROTEIN SIAP"/>
    <property type="match status" value="1"/>
</dbReference>
<name>A0AAW8EPZ3_VARPD</name>
<proteinExistence type="predicted"/>
<dbReference type="Pfam" id="PF03480">
    <property type="entry name" value="DctP"/>
    <property type="match status" value="1"/>
</dbReference>
<dbReference type="AlphaFoldDB" id="A0AAW8EPZ3"/>
<gene>
    <name evidence="2" type="ORF">J2W39_006206</name>
</gene>
<protein>
    <submittedName>
        <fullName evidence="2">TRAP-type C4-dicarboxylate transport system substrate-binding protein</fullName>
    </submittedName>
</protein>
<dbReference type="Gene3D" id="3.40.190.170">
    <property type="entry name" value="Bacterial extracellular solute-binding protein, family 7"/>
    <property type="match status" value="1"/>
</dbReference>
<dbReference type="InterPro" id="IPR018389">
    <property type="entry name" value="DctP_fam"/>
</dbReference>
<comment type="caution">
    <text evidence="2">The sequence shown here is derived from an EMBL/GenBank/DDBJ whole genome shotgun (WGS) entry which is preliminary data.</text>
</comment>
<evidence type="ECO:0000256" key="1">
    <source>
        <dbReference type="ARBA" id="ARBA00022729"/>
    </source>
</evidence>
<reference evidence="2" key="1">
    <citation type="submission" date="2023-07" db="EMBL/GenBank/DDBJ databases">
        <title>Sorghum-associated microbial communities from plants grown in Nebraska, USA.</title>
        <authorList>
            <person name="Schachtman D."/>
        </authorList>
    </citation>
    <scope>NUCLEOTIDE SEQUENCE</scope>
    <source>
        <strain evidence="2">DS3315</strain>
    </source>
</reference>